<dbReference type="RefSeq" id="WP_115814096.1">
    <property type="nucleotide sequence ID" value="NZ_QUNI01000009.1"/>
</dbReference>
<comment type="caution">
    <text evidence="3">The sequence shown here is derived from an EMBL/GenBank/DDBJ whole genome shotgun (WGS) entry which is preliminary data.</text>
</comment>
<evidence type="ECO:0000256" key="1">
    <source>
        <dbReference type="SAM" id="Phobius"/>
    </source>
</evidence>
<evidence type="ECO:0000313" key="3">
    <source>
        <dbReference type="EMBL" id="REG96369.1"/>
    </source>
</evidence>
<name>A0A3E0EGG2_9FLAO</name>
<dbReference type="Pfam" id="PF12770">
    <property type="entry name" value="CHAT"/>
    <property type="match status" value="1"/>
</dbReference>
<feature type="domain" description="CHAT" evidence="2">
    <location>
        <begin position="569"/>
        <end position="830"/>
    </location>
</feature>
<organism evidence="3 4">
    <name type="scientific">Flavobacterium aquicola</name>
    <dbReference type="NCBI Taxonomy" id="1682742"/>
    <lineage>
        <taxon>Bacteria</taxon>
        <taxon>Pseudomonadati</taxon>
        <taxon>Bacteroidota</taxon>
        <taxon>Flavobacteriia</taxon>
        <taxon>Flavobacteriales</taxon>
        <taxon>Flavobacteriaceae</taxon>
        <taxon>Flavobacterium</taxon>
    </lineage>
</organism>
<evidence type="ECO:0000259" key="2">
    <source>
        <dbReference type="Pfam" id="PF12770"/>
    </source>
</evidence>
<dbReference type="Gene3D" id="1.25.40.10">
    <property type="entry name" value="Tetratricopeptide repeat domain"/>
    <property type="match status" value="1"/>
</dbReference>
<dbReference type="PANTHER" id="PTHR10098">
    <property type="entry name" value="RAPSYN-RELATED"/>
    <property type="match status" value="1"/>
</dbReference>
<dbReference type="EMBL" id="QUNI01000009">
    <property type="protein sequence ID" value="REG96369.1"/>
    <property type="molecule type" value="Genomic_DNA"/>
</dbReference>
<dbReference type="OrthoDB" id="9771112at2"/>
<keyword evidence="1" id="KW-0472">Membrane</keyword>
<reference evidence="3 4" key="1">
    <citation type="submission" date="2018-08" db="EMBL/GenBank/DDBJ databases">
        <title>Genomic Encyclopedia of Archaeal and Bacterial Type Strains, Phase II (KMG-II): from individual species to whole genera.</title>
        <authorList>
            <person name="Goeker M."/>
        </authorList>
    </citation>
    <scope>NUCLEOTIDE SEQUENCE [LARGE SCALE GENOMIC DNA]</scope>
    <source>
        <strain evidence="3 4">DSM 100880</strain>
    </source>
</reference>
<protein>
    <submittedName>
        <fullName evidence="3">CHAT domain-containing protein</fullName>
    </submittedName>
</protein>
<evidence type="ECO:0000313" key="4">
    <source>
        <dbReference type="Proteomes" id="UP000257136"/>
    </source>
</evidence>
<dbReference type="SUPFAM" id="SSF48452">
    <property type="entry name" value="TPR-like"/>
    <property type="match status" value="2"/>
</dbReference>
<proteinExistence type="predicted"/>
<keyword evidence="1" id="KW-1133">Transmembrane helix</keyword>
<dbReference type="Proteomes" id="UP000257136">
    <property type="component" value="Unassembled WGS sequence"/>
</dbReference>
<dbReference type="InterPro" id="IPR024983">
    <property type="entry name" value="CHAT_dom"/>
</dbReference>
<feature type="transmembrane region" description="Helical" evidence="1">
    <location>
        <begin position="839"/>
        <end position="860"/>
    </location>
</feature>
<dbReference type="AlphaFoldDB" id="A0A3E0EGG2"/>
<accession>A0A3E0EGG2</accession>
<dbReference type="InterPro" id="IPR011990">
    <property type="entry name" value="TPR-like_helical_dom_sf"/>
</dbReference>
<gene>
    <name evidence="3" type="ORF">C8P67_10911</name>
</gene>
<keyword evidence="1" id="KW-0812">Transmembrane</keyword>
<sequence>MIKKSIFLYLFTIINLYGQKKLPEDLTYDAIDYFVASPSLEGIKKLNSVETLFWKSQDKKTKEGLLSIVVLNCNKGYYENKFGRTNQAIASYEKAWKTYQTYQLTDYDIIEYCLKPLGNLYTIIGDYTNAENTIKHYYFIANVQKNEPQKIAAILNLSNTYQNSGRITEAIDLIENTIQTEKLTSVQKGLLLNNLGANYLLRSINEDTFNAEVAFSKAIPLLKQDKTQTEALFNIYINLYRIKMNSQKNEALNYFAKAKNIFESLPDKEPRKKAQFYLEEVILLLKQNNLAEAQTVLQKVFKILISNYSKEKKLPEENSLYAESVLLDALDLQADLFTAQKQPEKALKSYDLAFRIEKLFQLLIVYENSKIITQIKNRKRIEKCIQIYQSLFKKEGNPIYIEKAFQLVEHTKSCVLKNEIFRNQTASKNEKQKVEDLRFWNNEILKEQQKGELANINKINEAIKKQNVAMLILKEYQPSRTKQSNTVINVNALYSKLESDDAVMVEYFWGSQTVYVFTVQNKKITLQSFCTGQMCGEPIVTYVSLFNNANSITNDISFYNKTAALAYKNLLLPTKSSNKNLIIIPDGILNFLPFEALITKESNTTNFEKMHYLLNDFNIAYNNSASFYLDTKPFSQKEKTVLGIFPVFEKTNYTLTYSKKELQSIRNSFKGRFFENSDAAFQNFKNNAAKYSILHLSTHASAGDIETPASIKFYDREVMYSELYHLNIHPNLVVLSACETGIGKLYKSEGAMSIARGFQFAGAQNLLFSLWKVNDYTTSVFMGDFYKHIKKNESYFEANANAKLGFLKNKNISNAKKSPYYWASFVYYGDIENKEKNNYLLIGFVITAVVISCFIIYRLTFKRIKKEKIKFKNQ</sequence>
<keyword evidence="4" id="KW-1185">Reference proteome</keyword>